<dbReference type="Pfam" id="PF00202">
    <property type="entry name" value="Aminotran_3"/>
    <property type="match status" value="1"/>
</dbReference>
<comment type="similarity">
    <text evidence="2 6">Belongs to the class-III pyridoxal-phosphate-dependent aminotransferase family.</text>
</comment>
<dbReference type="Gene3D" id="3.40.640.10">
    <property type="entry name" value="Type I PLP-dependent aspartate aminotransferase-like (Major domain)"/>
    <property type="match status" value="1"/>
</dbReference>
<dbReference type="PIRSF" id="PIRSF000521">
    <property type="entry name" value="Transaminase_4ab_Lys_Orn"/>
    <property type="match status" value="1"/>
</dbReference>
<comment type="cofactor">
    <cofactor evidence="1">
        <name>pyridoxal 5'-phosphate</name>
        <dbReference type="ChEBI" id="CHEBI:597326"/>
    </cofactor>
</comment>
<organism evidence="7 8">
    <name type="scientific">Halteria grandinella</name>
    <dbReference type="NCBI Taxonomy" id="5974"/>
    <lineage>
        <taxon>Eukaryota</taxon>
        <taxon>Sar</taxon>
        <taxon>Alveolata</taxon>
        <taxon>Ciliophora</taxon>
        <taxon>Intramacronucleata</taxon>
        <taxon>Spirotrichea</taxon>
        <taxon>Stichotrichia</taxon>
        <taxon>Sporadotrichida</taxon>
        <taxon>Halteriidae</taxon>
        <taxon>Halteria</taxon>
    </lineage>
</organism>
<evidence type="ECO:0000313" key="8">
    <source>
        <dbReference type="Proteomes" id="UP000785679"/>
    </source>
</evidence>
<dbReference type="AlphaFoldDB" id="A0A8J8NPS9"/>
<keyword evidence="3" id="KW-0032">Aminotransferase</keyword>
<reference evidence="7" key="1">
    <citation type="submission" date="2019-06" db="EMBL/GenBank/DDBJ databases">
        <authorList>
            <person name="Zheng W."/>
        </authorList>
    </citation>
    <scope>NUCLEOTIDE SEQUENCE</scope>
    <source>
        <strain evidence="7">QDHG01</strain>
    </source>
</reference>
<accession>A0A8J8NPS9</accession>
<evidence type="ECO:0000256" key="3">
    <source>
        <dbReference type="ARBA" id="ARBA00022576"/>
    </source>
</evidence>
<dbReference type="GO" id="GO:0009450">
    <property type="term" value="P:gamma-aminobutyric acid catabolic process"/>
    <property type="evidence" value="ECO:0007669"/>
    <property type="project" value="TreeGrafter"/>
</dbReference>
<dbReference type="GO" id="GO:0008483">
    <property type="term" value="F:transaminase activity"/>
    <property type="evidence" value="ECO:0007669"/>
    <property type="project" value="UniProtKB-KW"/>
</dbReference>
<dbReference type="OrthoDB" id="312934at2759"/>
<name>A0A8J8NPS9_HALGN</name>
<dbReference type="InterPro" id="IPR015421">
    <property type="entry name" value="PyrdxlP-dep_Trfase_major"/>
</dbReference>
<evidence type="ECO:0000256" key="6">
    <source>
        <dbReference type="RuleBase" id="RU003560"/>
    </source>
</evidence>
<dbReference type="PANTHER" id="PTHR43206">
    <property type="entry name" value="AMINOTRANSFERASE"/>
    <property type="match status" value="1"/>
</dbReference>
<dbReference type="GO" id="GO:0030170">
    <property type="term" value="F:pyridoxal phosphate binding"/>
    <property type="evidence" value="ECO:0007669"/>
    <property type="project" value="InterPro"/>
</dbReference>
<dbReference type="Gene3D" id="3.90.1150.10">
    <property type="entry name" value="Aspartate Aminotransferase, domain 1"/>
    <property type="match status" value="1"/>
</dbReference>
<dbReference type="SUPFAM" id="SSF53383">
    <property type="entry name" value="PLP-dependent transferases"/>
    <property type="match status" value="1"/>
</dbReference>
<sequence length="422" mass="45578">MLLFTRTKGIPKVEPNGIQITSQRHDQRRFLRNDVDSYQEAAEILNFINLKKSKGNYIVDADGNTLLDLCGTELNPLGYNHEAFVKAMHSKDFDSALINSNLTSNEVASADFNALVQKVMKPVSPSEKLGAVTFTRGGQGVEKAILTAMAERGQGNWTALGFQGATHGNHTSFALAQFRGTPKLPSLGWPVHPYPVAANEASILDDVHTSLKLQRNSGKPVAAVVIEPMQSTTGSVASERFLKELRSVTKDNEAALIVDATETGAGATGKSFWGFPAVADPDYLVFGERTQVEGFFSSAESKSSTVSIGGDHLRLLQFATIQENMVKERLLEKVDLTGASLRKQIEQTISKKSGTGLTGVKGLGTSLFIETQDGETAFKLQGHLLKEGVVVKANGSRGVSLKPALIMEQKHVDQFTAALSKF</sequence>
<keyword evidence="4" id="KW-0808">Transferase</keyword>
<evidence type="ECO:0000256" key="5">
    <source>
        <dbReference type="ARBA" id="ARBA00022898"/>
    </source>
</evidence>
<dbReference type="GO" id="GO:0005739">
    <property type="term" value="C:mitochondrion"/>
    <property type="evidence" value="ECO:0007669"/>
    <property type="project" value="TreeGrafter"/>
</dbReference>
<dbReference type="InterPro" id="IPR015424">
    <property type="entry name" value="PyrdxlP-dep_Trfase"/>
</dbReference>
<dbReference type="Proteomes" id="UP000785679">
    <property type="component" value="Unassembled WGS sequence"/>
</dbReference>
<evidence type="ECO:0000256" key="1">
    <source>
        <dbReference type="ARBA" id="ARBA00001933"/>
    </source>
</evidence>
<dbReference type="InterPro" id="IPR005814">
    <property type="entry name" value="Aminotrans_3"/>
</dbReference>
<dbReference type="EMBL" id="RRYP01010096">
    <property type="protein sequence ID" value="TNV78614.1"/>
    <property type="molecule type" value="Genomic_DNA"/>
</dbReference>
<evidence type="ECO:0000256" key="4">
    <source>
        <dbReference type="ARBA" id="ARBA00022679"/>
    </source>
</evidence>
<proteinExistence type="inferred from homology"/>
<gene>
    <name evidence="7" type="ORF">FGO68_gene16910</name>
</gene>
<protein>
    <submittedName>
        <fullName evidence="7">Uncharacterized protein</fullName>
    </submittedName>
</protein>
<dbReference type="InterPro" id="IPR015422">
    <property type="entry name" value="PyrdxlP-dep_Trfase_small"/>
</dbReference>
<comment type="caution">
    <text evidence="7">The sequence shown here is derived from an EMBL/GenBank/DDBJ whole genome shotgun (WGS) entry which is preliminary data.</text>
</comment>
<evidence type="ECO:0000256" key="2">
    <source>
        <dbReference type="ARBA" id="ARBA00008954"/>
    </source>
</evidence>
<keyword evidence="5 6" id="KW-0663">Pyridoxal phosphate</keyword>
<evidence type="ECO:0000313" key="7">
    <source>
        <dbReference type="EMBL" id="TNV78614.1"/>
    </source>
</evidence>
<dbReference type="PANTHER" id="PTHR43206:SF1">
    <property type="entry name" value="4-AMINOBUTYRATE AMINOTRANSFERASE, MITOCHONDRIAL"/>
    <property type="match status" value="1"/>
</dbReference>
<keyword evidence="8" id="KW-1185">Reference proteome</keyword>